<comment type="caution">
    <text evidence="1">The sequence shown here is derived from an EMBL/GenBank/DDBJ whole genome shotgun (WGS) entry which is preliminary data.</text>
</comment>
<dbReference type="STRING" id="1122973.GCA_000379925_00892"/>
<sequence>MSDIRELFERRDDITHEPLLSLEFEKLQGYGVNGKVVGMDMVFQSVGSKESYQLDIAIPRALIGQYKLMIQATMLSVKLDIDAIEDYQSVVGIYLRNVILRLGESGKTEAWVHTLSDMGEVAYYRLPEHLAVIFAFTQHLPILAEERVMRRKSLANALQAVKKYLDVDAPDQFDYSEILLMMIKQEEDNEALISELTNEELAQSLSRKDLEELREQVVALEKYEWAQRFTDIIKMKEDEEA</sequence>
<dbReference type="Proteomes" id="UP000297225">
    <property type="component" value="Unassembled WGS sequence"/>
</dbReference>
<proteinExistence type="predicted"/>
<reference evidence="1 2" key="1">
    <citation type="submission" date="2019-03" db="EMBL/GenBank/DDBJ databases">
        <title>Porphyromonas levii Isolated from the Uterus of Dairy Cows.</title>
        <authorList>
            <person name="Francis A.M."/>
        </authorList>
    </citation>
    <scope>NUCLEOTIDE SEQUENCE [LARGE SCALE GENOMIC DNA]</scope>
    <source>
        <strain evidence="1 2">AF5678</strain>
    </source>
</reference>
<evidence type="ECO:0000313" key="2">
    <source>
        <dbReference type="Proteomes" id="UP000297225"/>
    </source>
</evidence>
<dbReference type="OrthoDB" id="9980838at2"/>
<evidence type="ECO:0000313" key="1">
    <source>
        <dbReference type="EMBL" id="TFH94554.1"/>
    </source>
</evidence>
<keyword evidence="2" id="KW-1185">Reference proteome</keyword>
<organism evidence="1 2">
    <name type="scientific">Porphyromonas levii</name>
    <dbReference type="NCBI Taxonomy" id="28114"/>
    <lineage>
        <taxon>Bacteria</taxon>
        <taxon>Pseudomonadati</taxon>
        <taxon>Bacteroidota</taxon>
        <taxon>Bacteroidia</taxon>
        <taxon>Bacteroidales</taxon>
        <taxon>Porphyromonadaceae</taxon>
        <taxon>Porphyromonas</taxon>
    </lineage>
</organism>
<dbReference type="EMBL" id="SPNC01000108">
    <property type="protein sequence ID" value="TFH94554.1"/>
    <property type="molecule type" value="Genomic_DNA"/>
</dbReference>
<gene>
    <name evidence="1" type="ORF">E4P47_06985</name>
</gene>
<dbReference type="RefSeq" id="WP_134849986.1">
    <property type="nucleotide sequence ID" value="NZ_CP197400.1"/>
</dbReference>
<dbReference type="AlphaFoldDB" id="A0A4Y8WNS3"/>
<name>A0A4Y8WNS3_9PORP</name>
<protein>
    <submittedName>
        <fullName evidence="1">Uncharacterized protein</fullName>
    </submittedName>
</protein>
<accession>A0A4Y8WNS3</accession>